<feature type="region of interest" description="Disordered" evidence="3">
    <location>
        <begin position="1152"/>
        <end position="1177"/>
    </location>
</feature>
<dbReference type="SUPFAM" id="SSF54211">
    <property type="entry name" value="Ribosomal protein S5 domain 2-like"/>
    <property type="match status" value="1"/>
</dbReference>
<evidence type="ECO:0000256" key="1">
    <source>
        <dbReference type="ARBA" id="ARBA00022741"/>
    </source>
</evidence>
<keyword evidence="1" id="KW-0547">Nucleotide-binding</keyword>
<feature type="compositionally biased region" description="Basic and acidic residues" evidence="3">
    <location>
        <begin position="1074"/>
        <end position="1095"/>
    </location>
</feature>
<dbReference type="Pfam" id="PF00009">
    <property type="entry name" value="GTP_EFTU"/>
    <property type="match status" value="1"/>
</dbReference>
<feature type="region of interest" description="Disordered" evidence="3">
    <location>
        <begin position="193"/>
        <end position="237"/>
    </location>
</feature>
<dbReference type="SMART" id="SM00838">
    <property type="entry name" value="EFG_C"/>
    <property type="match status" value="1"/>
</dbReference>
<dbReference type="GO" id="GO:0005829">
    <property type="term" value="C:cytosol"/>
    <property type="evidence" value="ECO:0007669"/>
    <property type="project" value="TreeGrafter"/>
</dbReference>
<dbReference type="GO" id="GO:0005525">
    <property type="term" value="F:GTP binding"/>
    <property type="evidence" value="ECO:0007669"/>
    <property type="project" value="UniProtKB-KW"/>
</dbReference>
<protein>
    <recommendedName>
        <fullName evidence="4">Tr-type G domain-containing protein</fullName>
    </recommendedName>
</protein>
<accession>A0A0G4I3T8</accession>
<dbReference type="PROSITE" id="PS51722">
    <property type="entry name" value="G_TR_2"/>
    <property type="match status" value="1"/>
</dbReference>
<keyword evidence="2" id="KW-0342">GTP-binding</keyword>
<feature type="region of interest" description="Disordered" evidence="3">
    <location>
        <begin position="905"/>
        <end position="939"/>
    </location>
</feature>
<dbReference type="InterPro" id="IPR009000">
    <property type="entry name" value="Transl_B-barrel_sf"/>
</dbReference>
<dbReference type="GO" id="GO:0043022">
    <property type="term" value="F:ribosome binding"/>
    <property type="evidence" value="ECO:0007669"/>
    <property type="project" value="TreeGrafter"/>
</dbReference>
<dbReference type="PANTHER" id="PTHR42908:SF3">
    <property type="entry name" value="ELONGATION FACTOR-LIKE GTPASE 1"/>
    <property type="match status" value="1"/>
</dbReference>
<dbReference type="InterPro" id="IPR020568">
    <property type="entry name" value="Ribosomal_Su5_D2-typ_SF"/>
</dbReference>
<dbReference type="CDD" id="cd01885">
    <property type="entry name" value="EF2"/>
    <property type="match status" value="1"/>
</dbReference>
<dbReference type="SUPFAM" id="SSF54980">
    <property type="entry name" value="EF-G C-terminal domain-like"/>
    <property type="match status" value="2"/>
</dbReference>
<feature type="region of interest" description="Disordered" evidence="3">
    <location>
        <begin position="597"/>
        <end position="625"/>
    </location>
</feature>
<evidence type="ECO:0000256" key="2">
    <source>
        <dbReference type="ARBA" id="ARBA00023134"/>
    </source>
</evidence>
<dbReference type="InterPro" id="IPR000640">
    <property type="entry name" value="EFG_V-like"/>
</dbReference>
<dbReference type="Gene3D" id="3.90.1430.10">
    <property type="entry name" value="Yeast translation eEF2 (G' domain)"/>
    <property type="match status" value="1"/>
</dbReference>
<feature type="compositionally biased region" description="Polar residues" evidence="3">
    <location>
        <begin position="1054"/>
        <end position="1067"/>
    </location>
</feature>
<dbReference type="SUPFAM" id="SSF52540">
    <property type="entry name" value="P-loop containing nucleoside triphosphate hydrolases"/>
    <property type="match status" value="1"/>
</dbReference>
<dbReference type="Gene3D" id="3.30.70.870">
    <property type="entry name" value="Elongation Factor G (Translational Gtpase), domain 3"/>
    <property type="match status" value="1"/>
</dbReference>
<organism evidence="5">
    <name type="scientific">Chromera velia CCMP2878</name>
    <dbReference type="NCBI Taxonomy" id="1169474"/>
    <lineage>
        <taxon>Eukaryota</taxon>
        <taxon>Sar</taxon>
        <taxon>Alveolata</taxon>
        <taxon>Colpodellida</taxon>
        <taxon>Chromeraceae</taxon>
        <taxon>Chromera</taxon>
    </lineage>
</organism>
<feature type="compositionally biased region" description="Basic and acidic residues" evidence="3">
    <location>
        <begin position="1033"/>
        <end position="1050"/>
    </location>
</feature>
<dbReference type="Gene3D" id="3.30.70.240">
    <property type="match status" value="1"/>
</dbReference>
<dbReference type="FunFam" id="3.30.70.870:FF:000002">
    <property type="entry name" value="Translation elongation factor 2"/>
    <property type="match status" value="1"/>
</dbReference>
<evidence type="ECO:0000259" key="4">
    <source>
        <dbReference type="PROSITE" id="PS51722"/>
    </source>
</evidence>
<gene>
    <name evidence="5" type="ORF">Cvel_10759</name>
</gene>
<dbReference type="Gene3D" id="2.40.30.10">
    <property type="entry name" value="Translation factors"/>
    <property type="match status" value="1"/>
</dbReference>
<dbReference type="InterPro" id="IPR014721">
    <property type="entry name" value="Ribsml_uS5_D2-typ_fold_subgr"/>
</dbReference>
<dbReference type="PhylomeDB" id="A0A0G4I3T8"/>
<dbReference type="InterPro" id="IPR005225">
    <property type="entry name" value="Small_GTP-bd"/>
</dbReference>
<dbReference type="VEuPathDB" id="CryptoDB:Cvel_10759"/>
<dbReference type="GO" id="GO:1990904">
    <property type="term" value="C:ribonucleoprotein complex"/>
    <property type="evidence" value="ECO:0007669"/>
    <property type="project" value="TreeGrafter"/>
</dbReference>
<evidence type="ECO:0000256" key="3">
    <source>
        <dbReference type="SAM" id="MobiDB-lite"/>
    </source>
</evidence>
<dbReference type="InterPro" id="IPR027417">
    <property type="entry name" value="P-loop_NTPase"/>
</dbReference>
<feature type="region of interest" description="Disordered" evidence="3">
    <location>
        <begin position="762"/>
        <end position="815"/>
    </location>
</feature>
<feature type="compositionally biased region" description="Acidic residues" evidence="3">
    <location>
        <begin position="916"/>
        <end position="928"/>
    </location>
</feature>
<evidence type="ECO:0000313" key="5">
    <source>
        <dbReference type="EMBL" id="CEM51644.1"/>
    </source>
</evidence>
<dbReference type="Pfam" id="PF00679">
    <property type="entry name" value="EFG_C"/>
    <property type="match status" value="1"/>
</dbReference>
<dbReference type="InterPro" id="IPR000795">
    <property type="entry name" value="T_Tr_GTP-bd_dom"/>
</dbReference>
<dbReference type="GO" id="GO:0003924">
    <property type="term" value="F:GTPase activity"/>
    <property type="evidence" value="ECO:0007669"/>
    <property type="project" value="InterPro"/>
</dbReference>
<dbReference type="SUPFAM" id="SSF50447">
    <property type="entry name" value="Translation proteins"/>
    <property type="match status" value="1"/>
</dbReference>
<feature type="compositionally biased region" description="Polar residues" evidence="3">
    <location>
        <begin position="1160"/>
        <end position="1171"/>
    </location>
</feature>
<name>A0A0G4I3T8_9ALVE</name>
<dbReference type="Gene3D" id="3.40.50.300">
    <property type="entry name" value="P-loop containing nucleotide triphosphate hydrolases"/>
    <property type="match status" value="1"/>
</dbReference>
<feature type="compositionally biased region" description="Low complexity" evidence="3">
    <location>
        <begin position="204"/>
        <end position="218"/>
    </location>
</feature>
<dbReference type="PRINTS" id="PR00315">
    <property type="entry name" value="ELONGATNFCT"/>
</dbReference>
<reference evidence="5" key="1">
    <citation type="submission" date="2014-11" db="EMBL/GenBank/DDBJ databases">
        <authorList>
            <person name="Otto D Thomas"/>
            <person name="Naeem Raeece"/>
        </authorList>
    </citation>
    <scope>NUCLEOTIDE SEQUENCE</scope>
</reference>
<dbReference type="GO" id="GO:0042256">
    <property type="term" value="P:cytosolic ribosome assembly"/>
    <property type="evidence" value="ECO:0007669"/>
    <property type="project" value="TreeGrafter"/>
</dbReference>
<proteinExistence type="predicted"/>
<feature type="compositionally biased region" description="Gly residues" evidence="3">
    <location>
        <begin position="219"/>
        <end position="236"/>
    </location>
</feature>
<feature type="compositionally biased region" description="Gly residues" evidence="3">
    <location>
        <begin position="774"/>
        <end position="783"/>
    </location>
</feature>
<dbReference type="InterPro" id="IPR035647">
    <property type="entry name" value="EFG_III/V"/>
</dbReference>
<dbReference type="PANTHER" id="PTHR42908">
    <property type="entry name" value="TRANSLATION ELONGATION FACTOR-RELATED"/>
    <property type="match status" value="1"/>
</dbReference>
<dbReference type="EMBL" id="CDMZ01005007">
    <property type="protein sequence ID" value="CEM51644.1"/>
    <property type="molecule type" value="Genomic_DNA"/>
</dbReference>
<dbReference type="NCBIfam" id="TIGR00231">
    <property type="entry name" value="small_GTP"/>
    <property type="match status" value="1"/>
</dbReference>
<feature type="region of interest" description="Disordered" evidence="3">
    <location>
        <begin position="1022"/>
        <end position="1095"/>
    </location>
</feature>
<dbReference type="CDD" id="cd04096">
    <property type="entry name" value="eEF2_snRNP_like_C"/>
    <property type="match status" value="1"/>
</dbReference>
<dbReference type="Gene3D" id="3.30.230.10">
    <property type="match status" value="1"/>
</dbReference>
<sequence>MDTILRLQEDAECIRNISILAHVDHGKTTLSDSLISSNGIISQKSAGKMRYLDSRGDEQERQITIKSSCISLHYSAPESSTAKNQKFLINLIDSPGHVDFSSEVATAVRLCDGAIVVVDAVEGISPQTRTVVRQAWKERLRLVLFINKMDRLFTDLGLSASEAYAHLQATVEQLNVYVKQLLAEETMAKAARLPEGETQGGWGSPSSSGGVKRTSSKTGSGGGEAGAKGKQEGGGSAAASDAFSLEYDDEEEEAFELSPANGRVIFGSALHGWGFSVSDMCAFVAPKLGVPRGSSAEEKLQVAMWGEYFLNPKARTVSRKQTGKLKPLFVQFVLEPIWKVFESTCPEIDEAAVQKIVKSLQVDKKVNLSKLEKGTGAANAILAAWLPLAPAVLRTVSLHLPSPVQAAPFRLPFLCPSLRAPGALASLLVRDGQAGEGGQAAVLPRLESLRCALFKSVSQKETALAEGSPLVVHVAKFLAADIEKQALTADRLVGTESVRDFVGFCRVFSGTLRVGDILFLCETMKEKTSERRGSAQVEARRRQHSRVRVAHLFVLMGRFLERAGRLCEGSIGAVALEERWTGGGGDGSNVFQAVSAAAGGGGREKGVEETGEEGEDGGPSSGLSSVDRCVTLSSEEVCPAFEIPYDKTTAAILRVTLQPRHLKDLDALIRGMHLLHKADPSVEVSMLDTGEHVIGCCGEIHLERCLKDLENLYARVPFSVSPPLVAVRETVVDCLPGEAETLGLADLSAALSKKVTFPPWASQLTPPPPPQFGVGFGQGGVREGGNEAAEGEGGEGEEGQRERETEQYEQEQASAGVVTVETANRVVGMRLRALRMPRRVLRWLDANAKEVEVVLRQRRAAPTFLPDSAGDGIGGGGASSSSVGGAAAEADFRFCLSEIQRNLESSWVSSPQGGEGEGEEGEEEEEEGEREKGGNRKLPGALLGVSAGRGSRNLLFFCGTGDWDKDRQREKEASVQALMMTDAEEKRRLWSLMDSYDLRAEGGVQSGGAGVEQEFSVRSTAAAAVVDGRKRHSGDTEVEKEKEKEKELDMRTVSVRSASTLPMTKSQAGKGKKERQEGERERDGGAVGSRHGEGTERAPITLTSLRASPLGRNMSSLLAAFELFSWSGPLCEEPVRGVVIVIEDAWIRQGGGGGGGHVQEGSQCGRSSEATSDPYGPLSGQLMSSIKEGCRMAVLQRGRTRLMEAVLVMEMQCQQEVLGKAYGVLAKRRARIVSETLREGTGIFVIQALLPVNESFGIGADLRGRTGGDVSLHLQFSHWDAIDEDPFPEASMTEEEVEEWGETLSAMPPNYARRLLNSVRKRKGLPTEEKVVVAAEKQRTHKMNK</sequence>
<feature type="domain" description="Tr-type G" evidence="4">
    <location>
        <begin position="12"/>
        <end position="292"/>
    </location>
</feature>